<dbReference type="OrthoDB" id="9807630at2"/>
<dbReference type="SFLD" id="SFLDS00003">
    <property type="entry name" value="Haloacid_Dehalogenase"/>
    <property type="match status" value="1"/>
</dbReference>
<keyword evidence="6" id="KW-1185">Reference proteome</keyword>
<dbReference type="InterPro" id="IPR023198">
    <property type="entry name" value="PGP-like_dom2"/>
</dbReference>
<dbReference type="Gene3D" id="3.40.50.1000">
    <property type="entry name" value="HAD superfamily/HAD-like"/>
    <property type="match status" value="1"/>
</dbReference>
<comment type="caution">
    <text evidence="5">The sequence shown here is derived from an EMBL/GenBank/DDBJ whole genome shotgun (WGS) entry which is preliminary data.</text>
</comment>
<dbReference type="PANTHER" id="PTHR43434:SF1">
    <property type="entry name" value="PHOSPHOGLYCOLATE PHOSPHATASE"/>
    <property type="match status" value="1"/>
</dbReference>
<comment type="catalytic activity">
    <reaction evidence="1">
        <text>2-phosphoglycolate + H2O = glycolate + phosphate</text>
        <dbReference type="Rhea" id="RHEA:14369"/>
        <dbReference type="ChEBI" id="CHEBI:15377"/>
        <dbReference type="ChEBI" id="CHEBI:29805"/>
        <dbReference type="ChEBI" id="CHEBI:43474"/>
        <dbReference type="ChEBI" id="CHEBI:58033"/>
        <dbReference type="EC" id="3.1.3.18"/>
    </reaction>
</comment>
<comment type="similarity">
    <text evidence="3">Belongs to the HAD-like hydrolase superfamily. CbbY/CbbZ/Gph/YieH family.</text>
</comment>
<dbReference type="NCBIfam" id="TIGR01549">
    <property type="entry name" value="HAD-SF-IA-v1"/>
    <property type="match status" value="1"/>
</dbReference>
<dbReference type="GO" id="GO:0008967">
    <property type="term" value="F:phosphoglycolate phosphatase activity"/>
    <property type="evidence" value="ECO:0007669"/>
    <property type="project" value="UniProtKB-EC"/>
</dbReference>
<dbReference type="Proteomes" id="UP000487350">
    <property type="component" value="Unassembled WGS sequence"/>
</dbReference>
<evidence type="ECO:0000256" key="2">
    <source>
        <dbReference type="ARBA" id="ARBA00004818"/>
    </source>
</evidence>
<dbReference type="InterPro" id="IPR036412">
    <property type="entry name" value="HAD-like_sf"/>
</dbReference>
<evidence type="ECO:0000256" key="4">
    <source>
        <dbReference type="ARBA" id="ARBA00013078"/>
    </source>
</evidence>
<keyword evidence="5" id="KW-0378">Hydrolase</keyword>
<dbReference type="InterPro" id="IPR006439">
    <property type="entry name" value="HAD-SF_hydro_IA"/>
</dbReference>
<dbReference type="AlphaFoldDB" id="A0A844BE77"/>
<dbReference type="Gene3D" id="1.10.150.240">
    <property type="entry name" value="Putative phosphatase, domain 2"/>
    <property type="match status" value="1"/>
</dbReference>
<evidence type="ECO:0000313" key="6">
    <source>
        <dbReference type="Proteomes" id="UP000487350"/>
    </source>
</evidence>
<dbReference type="PANTHER" id="PTHR43434">
    <property type="entry name" value="PHOSPHOGLYCOLATE PHOSPHATASE"/>
    <property type="match status" value="1"/>
</dbReference>
<reference evidence="5 6" key="1">
    <citation type="submission" date="2019-11" db="EMBL/GenBank/DDBJ databases">
        <title>Caenimonas koreensis gen. nov., sp. nov., isolated from activated sludge.</title>
        <authorList>
            <person name="Seung H.R."/>
        </authorList>
    </citation>
    <scope>NUCLEOTIDE SEQUENCE [LARGE SCALE GENOMIC DNA]</scope>
    <source>
        <strain evidence="5 6">EMB320</strain>
    </source>
</reference>
<sequence length="239" mass="24774">MTGSKLPVKAVALDLDGTLVDSAPDIAHALNHALREARLLGGMDSFDVAAVRGWVGDGPDALIARAIAFMRARGDVTAHADPAALRRGFDAATLAAPLGLGTVYAGMEAALRELAAWCPLVVVTNKPTALARAVIAAANLSPYLTAVYGADRREDRKPGPALLARAAHDLGRAPGELLMVGDSIADMGAARAAGAHAAWVSWGYGHGEPPTDAYFIDAPDQLTAVVRRAMQARKSVNGQ</sequence>
<dbReference type="EC" id="3.1.3.18" evidence="4"/>
<accession>A0A844BE77</accession>
<dbReference type="GO" id="GO:0006281">
    <property type="term" value="P:DNA repair"/>
    <property type="evidence" value="ECO:0007669"/>
    <property type="project" value="TreeGrafter"/>
</dbReference>
<proteinExistence type="inferred from homology"/>
<dbReference type="EMBL" id="WJBU01000015">
    <property type="protein sequence ID" value="MRD48771.1"/>
    <property type="molecule type" value="Genomic_DNA"/>
</dbReference>
<dbReference type="RefSeq" id="WP_153586084.1">
    <property type="nucleotide sequence ID" value="NZ_WJBU01000015.1"/>
</dbReference>
<dbReference type="Pfam" id="PF00702">
    <property type="entry name" value="Hydrolase"/>
    <property type="match status" value="1"/>
</dbReference>
<evidence type="ECO:0000313" key="5">
    <source>
        <dbReference type="EMBL" id="MRD48771.1"/>
    </source>
</evidence>
<comment type="pathway">
    <text evidence="2">Organic acid metabolism; glycolate biosynthesis; glycolate from 2-phosphoglycolate: step 1/1.</text>
</comment>
<gene>
    <name evidence="5" type="ORF">GHT07_15895</name>
</gene>
<evidence type="ECO:0000256" key="1">
    <source>
        <dbReference type="ARBA" id="ARBA00000830"/>
    </source>
</evidence>
<evidence type="ECO:0000256" key="3">
    <source>
        <dbReference type="ARBA" id="ARBA00006171"/>
    </source>
</evidence>
<name>A0A844BE77_9BURK</name>
<organism evidence="5 6">
    <name type="scientific">Caenimonas koreensis DSM 17982</name>
    <dbReference type="NCBI Taxonomy" id="1121255"/>
    <lineage>
        <taxon>Bacteria</taxon>
        <taxon>Pseudomonadati</taxon>
        <taxon>Pseudomonadota</taxon>
        <taxon>Betaproteobacteria</taxon>
        <taxon>Burkholderiales</taxon>
        <taxon>Comamonadaceae</taxon>
        <taxon>Caenimonas</taxon>
    </lineage>
</organism>
<protein>
    <recommendedName>
        <fullName evidence="4">phosphoglycolate phosphatase</fullName>
        <ecNumber evidence="4">3.1.3.18</ecNumber>
    </recommendedName>
</protein>
<dbReference type="SFLD" id="SFLDG01129">
    <property type="entry name" value="C1.5:_HAD__Beta-PGM__Phosphata"/>
    <property type="match status" value="1"/>
</dbReference>
<dbReference type="GO" id="GO:0005829">
    <property type="term" value="C:cytosol"/>
    <property type="evidence" value="ECO:0007669"/>
    <property type="project" value="TreeGrafter"/>
</dbReference>
<dbReference type="InterPro" id="IPR023214">
    <property type="entry name" value="HAD_sf"/>
</dbReference>
<dbReference type="InterPro" id="IPR050155">
    <property type="entry name" value="HAD-like_hydrolase_sf"/>
</dbReference>
<dbReference type="SUPFAM" id="SSF56784">
    <property type="entry name" value="HAD-like"/>
    <property type="match status" value="1"/>
</dbReference>